<keyword evidence="2" id="KW-1185">Reference proteome</keyword>
<dbReference type="Proteomes" id="UP000006729">
    <property type="component" value="Chromosome 15"/>
</dbReference>
<dbReference type="Gramene" id="Potri.015G040500.1.v4.1">
    <property type="protein sequence ID" value="Potri.015G040500.1.v4.1"/>
    <property type="gene ID" value="Potri.015G040500.v4.1"/>
</dbReference>
<reference evidence="1 2" key="1">
    <citation type="journal article" date="2006" name="Science">
        <title>The genome of black cottonwood, Populus trichocarpa (Torr. &amp; Gray).</title>
        <authorList>
            <person name="Tuskan G.A."/>
            <person name="Difazio S."/>
            <person name="Jansson S."/>
            <person name="Bohlmann J."/>
            <person name="Grigoriev I."/>
            <person name="Hellsten U."/>
            <person name="Putnam N."/>
            <person name="Ralph S."/>
            <person name="Rombauts S."/>
            <person name="Salamov A."/>
            <person name="Schein J."/>
            <person name="Sterck L."/>
            <person name="Aerts A."/>
            <person name="Bhalerao R.R."/>
            <person name="Bhalerao R.P."/>
            <person name="Blaudez D."/>
            <person name="Boerjan W."/>
            <person name="Brun A."/>
            <person name="Brunner A."/>
            <person name="Busov V."/>
            <person name="Campbell M."/>
            <person name="Carlson J."/>
            <person name="Chalot M."/>
            <person name="Chapman J."/>
            <person name="Chen G.L."/>
            <person name="Cooper D."/>
            <person name="Coutinho P.M."/>
            <person name="Couturier J."/>
            <person name="Covert S."/>
            <person name="Cronk Q."/>
            <person name="Cunningham R."/>
            <person name="Davis J."/>
            <person name="Degroeve S."/>
            <person name="Dejardin A."/>
            <person name="Depamphilis C."/>
            <person name="Detter J."/>
            <person name="Dirks B."/>
            <person name="Dubchak I."/>
            <person name="Duplessis S."/>
            <person name="Ehlting J."/>
            <person name="Ellis B."/>
            <person name="Gendler K."/>
            <person name="Goodstein D."/>
            <person name="Gribskov M."/>
            <person name="Grimwood J."/>
            <person name="Groover A."/>
            <person name="Gunter L."/>
            <person name="Hamberger B."/>
            <person name="Heinze B."/>
            <person name="Helariutta Y."/>
            <person name="Henrissat B."/>
            <person name="Holligan D."/>
            <person name="Holt R."/>
            <person name="Huang W."/>
            <person name="Islam-Faridi N."/>
            <person name="Jones S."/>
            <person name="Jones-Rhoades M."/>
            <person name="Jorgensen R."/>
            <person name="Joshi C."/>
            <person name="Kangasjarvi J."/>
            <person name="Karlsson J."/>
            <person name="Kelleher C."/>
            <person name="Kirkpatrick R."/>
            <person name="Kirst M."/>
            <person name="Kohler A."/>
            <person name="Kalluri U."/>
            <person name="Larimer F."/>
            <person name="Leebens-Mack J."/>
            <person name="Leple J.C."/>
            <person name="Locascio P."/>
            <person name="Lou Y."/>
            <person name="Lucas S."/>
            <person name="Martin F."/>
            <person name="Montanini B."/>
            <person name="Napoli C."/>
            <person name="Nelson D.R."/>
            <person name="Nelson C."/>
            <person name="Nieminen K."/>
            <person name="Nilsson O."/>
            <person name="Pereda V."/>
            <person name="Peter G."/>
            <person name="Philippe R."/>
            <person name="Pilate G."/>
            <person name="Poliakov A."/>
            <person name="Razumovskaya J."/>
            <person name="Richardson P."/>
            <person name="Rinaldi C."/>
            <person name="Ritland K."/>
            <person name="Rouze P."/>
            <person name="Ryaboy D."/>
            <person name="Schmutz J."/>
            <person name="Schrader J."/>
            <person name="Segerman B."/>
            <person name="Shin H."/>
            <person name="Siddiqui A."/>
            <person name="Sterky F."/>
            <person name="Terry A."/>
            <person name="Tsai C.J."/>
            <person name="Uberbacher E."/>
            <person name="Unneberg P."/>
            <person name="Vahala J."/>
            <person name="Wall K."/>
            <person name="Wessler S."/>
            <person name="Yang G."/>
            <person name="Yin T."/>
            <person name="Douglas C."/>
            <person name="Marra M."/>
            <person name="Sandberg G."/>
            <person name="Van de Peer Y."/>
            <person name="Rokhsar D."/>
        </authorList>
    </citation>
    <scope>NUCLEOTIDE SEQUENCE [LARGE SCALE GENOMIC DNA]</scope>
    <source>
        <strain evidence="2">cv. Nisqually</strain>
    </source>
</reference>
<evidence type="ECO:0000313" key="2">
    <source>
        <dbReference type="Proteomes" id="UP000006729"/>
    </source>
</evidence>
<feature type="non-terminal residue" evidence="1">
    <location>
        <position position="73"/>
    </location>
</feature>
<dbReference type="PANTHER" id="PTHR33699">
    <property type="entry name" value="EXPRESSED PROTEIN"/>
    <property type="match status" value="1"/>
</dbReference>
<dbReference type="InParanoid" id="A0A2K1XHQ3"/>
<dbReference type="EMBL" id="CM009304">
    <property type="protein sequence ID" value="PNT00313.1"/>
    <property type="molecule type" value="Genomic_DNA"/>
</dbReference>
<dbReference type="STRING" id="3694.A0A2K1XHQ3"/>
<dbReference type="PANTHER" id="PTHR33699:SF3">
    <property type="entry name" value="OS06G0347300 PROTEIN"/>
    <property type="match status" value="1"/>
</dbReference>
<accession>A0A2K1XHQ3</accession>
<protein>
    <recommendedName>
        <fullName evidence="3">RIN4 pathogenic type III effector avirulence factor Avr cleavage site domain-containing protein</fullName>
    </recommendedName>
</protein>
<organism evidence="1 2">
    <name type="scientific">Populus trichocarpa</name>
    <name type="common">Western balsam poplar</name>
    <name type="synonym">Populus balsamifera subsp. trichocarpa</name>
    <dbReference type="NCBI Taxonomy" id="3694"/>
    <lineage>
        <taxon>Eukaryota</taxon>
        <taxon>Viridiplantae</taxon>
        <taxon>Streptophyta</taxon>
        <taxon>Embryophyta</taxon>
        <taxon>Tracheophyta</taxon>
        <taxon>Spermatophyta</taxon>
        <taxon>Magnoliopsida</taxon>
        <taxon>eudicotyledons</taxon>
        <taxon>Gunneridae</taxon>
        <taxon>Pentapetalae</taxon>
        <taxon>rosids</taxon>
        <taxon>fabids</taxon>
        <taxon>Malpighiales</taxon>
        <taxon>Salicaceae</taxon>
        <taxon>Saliceae</taxon>
        <taxon>Populus</taxon>
    </lineage>
</organism>
<name>A0A2K1XHQ3_POPTR</name>
<dbReference type="AlphaFoldDB" id="A0A2K1XHQ3"/>
<evidence type="ECO:0008006" key="3">
    <source>
        <dbReference type="Google" id="ProtNLM"/>
    </source>
</evidence>
<gene>
    <name evidence="1" type="ORF">POPTR_015G040500</name>
</gene>
<evidence type="ECO:0000313" key="1">
    <source>
        <dbReference type="EMBL" id="PNT00313.1"/>
    </source>
</evidence>
<proteinExistence type="predicted"/>
<sequence length="73" mass="8431">MAEWRRSGQIPAFGNWDQANDLPITLYFESARQAGLIQHSTNSSGECVHRYMRSDLHASDFNKPSRYHVPPRK</sequence>